<dbReference type="PROSITE" id="PS00018">
    <property type="entry name" value="EF_HAND_1"/>
    <property type="match status" value="1"/>
</dbReference>
<comment type="similarity">
    <text evidence="1">Belongs to the plant acyltransferase family.</text>
</comment>
<evidence type="ECO:0000256" key="4">
    <source>
        <dbReference type="ARBA" id="ARBA00023315"/>
    </source>
</evidence>
<comment type="caution">
    <text evidence="6">The sequence shown here is derived from an EMBL/GenBank/DDBJ whole genome shotgun (WGS) entry which is preliminary data.</text>
</comment>
<sequence length="467" mass="52457">MDIKVDIISKETIKPFSPSSKSHKSHKLSLLDQKAPNCYTTFVLFYNKNSSSDLENIVDSLKVSLSKTLSYLNPLAGRVKDGITVECNDQGVDLTRANVHEDMSNVLMNLKIQVLRKLLPMNPLTRSDDNVLLALQINCFACGGIAIGVCISHLITDGSSIATFLKSWASISQSRVENDNITISDKLFMDCTSIFPPKEVHSFSMFQFGKKDQLQPKMAARRFMFNESNILALDTKAERSTSQVEAVLAFVWEAVIAAMQKRNNNNSIKNYVIRTPIDLRRRIQPPLPQQTMGNIIHMVEANWEVSEGPLDYKLLVKKIQDSIKNVTKHGYDVKNMDDRVRTLNKEERILGSTSLCKFPFYDIDFGWGRPKWASVGSIAPNLVVLMDTSDGKGIEVWLGLVEEDMAILEKNQEFFKFVSLTSLGLKQGRTVDDCKRMIKKVDADGDGMVNFIEFKQMMKSGGFAALS</sequence>
<keyword evidence="4" id="KW-0012">Acyltransferase</keyword>
<dbReference type="CDD" id="cd00051">
    <property type="entry name" value="EFh"/>
    <property type="match status" value="1"/>
</dbReference>
<dbReference type="Proteomes" id="UP000824120">
    <property type="component" value="Chromosome 5"/>
</dbReference>
<dbReference type="SMART" id="SM00054">
    <property type="entry name" value="EFh"/>
    <property type="match status" value="1"/>
</dbReference>
<dbReference type="GO" id="GO:0005509">
    <property type="term" value="F:calcium ion binding"/>
    <property type="evidence" value="ECO:0007669"/>
    <property type="project" value="InterPro"/>
</dbReference>
<organism evidence="6 7">
    <name type="scientific">Solanum commersonii</name>
    <name type="common">Commerson's wild potato</name>
    <name type="synonym">Commerson's nightshade</name>
    <dbReference type="NCBI Taxonomy" id="4109"/>
    <lineage>
        <taxon>Eukaryota</taxon>
        <taxon>Viridiplantae</taxon>
        <taxon>Streptophyta</taxon>
        <taxon>Embryophyta</taxon>
        <taxon>Tracheophyta</taxon>
        <taxon>Spermatophyta</taxon>
        <taxon>Magnoliopsida</taxon>
        <taxon>eudicotyledons</taxon>
        <taxon>Gunneridae</taxon>
        <taxon>Pentapetalae</taxon>
        <taxon>asterids</taxon>
        <taxon>lamiids</taxon>
        <taxon>Solanales</taxon>
        <taxon>Solanaceae</taxon>
        <taxon>Solanoideae</taxon>
        <taxon>Solaneae</taxon>
        <taxon>Solanum</taxon>
    </lineage>
</organism>
<dbReference type="AlphaFoldDB" id="A0A9J5Z5D6"/>
<dbReference type="InterPro" id="IPR023213">
    <property type="entry name" value="CAT-like_dom_sf"/>
</dbReference>
<name>A0A9J5Z5D6_SOLCO</name>
<dbReference type="EMBL" id="JACXVP010000005">
    <property type="protein sequence ID" value="KAG5607144.1"/>
    <property type="molecule type" value="Genomic_DNA"/>
</dbReference>
<evidence type="ECO:0000313" key="7">
    <source>
        <dbReference type="Proteomes" id="UP000824120"/>
    </source>
</evidence>
<evidence type="ECO:0000256" key="2">
    <source>
        <dbReference type="ARBA" id="ARBA00022679"/>
    </source>
</evidence>
<dbReference type="PROSITE" id="PS50222">
    <property type="entry name" value="EF_HAND_2"/>
    <property type="match status" value="1"/>
</dbReference>
<evidence type="ECO:0000313" key="6">
    <source>
        <dbReference type="EMBL" id="KAG5607144.1"/>
    </source>
</evidence>
<proteinExistence type="inferred from homology"/>
<dbReference type="GO" id="GO:0016746">
    <property type="term" value="F:acyltransferase activity"/>
    <property type="evidence" value="ECO:0007669"/>
    <property type="project" value="UniProtKB-KW"/>
</dbReference>
<evidence type="ECO:0000256" key="1">
    <source>
        <dbReference type="ARBA" id="ARBA00009861"/>
    </source>
</evidence>
<accession>A0A9J5Z5D6</accession>
<dbReference type="InterPro" id="IPR002048">
    <property type="entry name" value="EF_hand_dom"/>
</dbReference>
<dbReference type="PANTHER" id="PTHR31623">
    <property type="entry name" value="F21J9.9"/>
    <property type="match status" value="1"/>
</dbReference>
<dbReference type="InterPro" id="IPR011992">
    <property type="entry name" value="EF-hand-dom_pair"/>
</dbReference>
<keyword evidence="2" id="KW-0808">Transferase</keyword>
<evidence type="ECO:0000259" key="5">
    <source>
        <dbReference type="PROSITE" id="PS50222"/>
    </source>
</evidence>
<dbReference type="Gene3D" id="3.30.559.10">
    <property type="entry name" value="Chloramphenicol acetyltransferase-like domain"/>
    <property type="match status" value="2"/>
</dbReference>
<dbReference type="SUPFAM" id="SSF47473">
    <property type="entry name" value="EF-hand"/>
    <property type="match status" value="1"/>
</dbReference>
<feature type="domain" description="EF-hand" evidence="5">
    <location>
        <begin position="429"/>
        <end position="464"/>
    </location>
</feature>
<dbReference type="Pfam" id="PF02458">
    <property type="entry name" value="Transferase"/>
    <property type="match status" value="1"/>
</dbReference>
<evidence type="ECO:0000256" key="3">
    <source>
        <dbReference type="ARBA" id="ARBA00022837"/>
    </source>
</evidence>
<gene>
    <name evidence="6" type="ORF">H5410_028636</name>
</gene>
<dbReference type="PANTHER" id="PTHR31623:SF125">
    <property type="entry name" value="VINORINE SYNTHASE-LIKE"/>
    <property type="match status" value="1"/>
</dbReference>
<protein>
    <recommendedName>
        <fullName evidence="5">EF-hand domain-containing protein</fullName>
    </recommendedName>
</protein>
<dbReference type="Pfam" id="PF00036">
    <property type="entry name" value="EF-hand_1"/>
    <property type="match status" value="1"/>
</dbReference>
<dbReference type="OrthoDB" id="671439at2759"/>
<keyword evidence="7" id="KW-1185">Reference proteome</keyword>
<reference evidence="6 7" key="1">
    <citation type="submission" date="2020-09" db="EMBL/GenBank/DDBJ databases">
        <title>De no assembly of potato wild relative species, Solanum commersonii.</title>
        <authorList>
            <person name="Cho K."/>
        </authorList>
    </citation>
    <scope>NUCLEOTIDE SEQUENCE [LARGE SCALE GENOMIC DNA]</scope>
    <source>
        <strain evidence="6">LZ3.2</strain>
        <tissue evidence="6">Leaf</tissue>
    </source>
</reference>
<dbReference type="Gene3D" id="1.10.238.10">
    <property type="entry name" value="EF-hand"/>
    <property type="match status" value="1"/>
</dbReference>
<dbReference type="InterPro" id="IPR018247">
    <property type="entry name" value="EF_Hand_1_Ca_BS"/>
</dbReference>
<keyword evidence="3" id="KW-0106">Calcium</keyword>